<name>A0A7M4DP49_9MICO</name>
<dbReference type="PANTHER" id="PTHR38045:SF1">
    <property type="entry name" value="HEPARINASE II_III-LIKE PROTEIN"/>
    <property type="match status" value="1"/>
</dbReference>
<feature type="chain" id="PRO_5038994899" evidence="5">
    <location>
        <begin position="22"/>
        <end position="1246"/>
    </location>
</feature>
<dbReference type="InterPro" id="IPR000421">
    <property type="entry name" value="FA58C"/>
</dbReference>
<evidence type="ECO:0000313" key="8">
    <source>
        <dbReference type="Proteomes" id="UP000419743"/>
    </source>
</evidence>
<evidence type="ECO:0000259" key="6">
    <source>
        <dbReference type="PROSITE" id="PS50022"/>
    </source>
</evidence>
<dbReference type="EMBL" id="CACRYJ010000058">
    <property type="protein sequence ID" value="VZO39235.1"/>
    <property type="molecule type" value="Genomic_DNA"/>
</dbReference>
<reference evidence="7 8" key="1">
    <citation type="submission" date="2019-11" db="EMBL/GenBank/DDBJ databases">
        <authorList>
            <person name="Criscuolo A."/>
        </authorList>
    </citation>
    <scope>NUCLEOTIDE SEQUENCE [LARGE SCALE GENOMIC DNA]</scope>
    <source>
        <strain evidence="7">CIP111667</strain>
    </source>
</reference>
<dbReference type="PROSITE" id="PS50022">
    <property type="entry name" value="FA58C_3"/>
    <property type="match status" value="1"/>
</dbReference>
<keyword evidence="3" id="KW-0964">Secreted</keyword>
<sequence length="1246" mass="130814">MVTTATLVLVSAIGIGAPASADDIPVIDAPEDVASLVGAHPRLMLGDADVARILAEIGTDPFAERLNEELIEAADGLLTEPVSTYEFPDGRTLLLVAREVLHRSYVLSMAYRLTGDEVYAQRAYDELAAVAAFSDWNPVSFLSTAELLHAYAVSYDWLYTWMDAEQRTVVRTAIVELGLAPAQDHYDAETSWTRAKHNWNVVCNSAIVIASLAIADEEPELANSMIAQALDRLPVALAEYGPDGGYTEGIVYWGYATRYLVPLMASLESAVGDDFGISELPGLDRTLDFPLYMTGPTGLGFNYYDAAASSPEGGSVGAWLAARYDDPVYAWLAEELARTNNLTYPPFYLLWQGLQDSTSPADAGTPLDRRFERLQTYLARSGWDSMANFFGYKAGQNGVNHSHLDLGSFVIDSMGMRWASELGPDNYGLPGYSSAGPNGPRWTYYRTRTEGQNTLVLNPGSGGGQALDATGTIVATGSSPGGSFVVSDLTQAYADLGVTNWDRGVALIDDRSRFLIQDEVTATEPVEPWWFMHTAAAVDVAPDGLSATLTIDGRQMSARLLEGPPGAQLSVMDAVPLPTSPAPAGQNANAGTRKLVVTGEESADFRISVLLEPLPTGADPEAAPTPTPLADWTVPPAPTASLASVTVDGEPLDGFSADSHSYMIERPAASGVPVIEAVGAAGADVHVEQAAQVPGTAVICVGAAPSCSARYTIDLLDPFRAPVVASVVGVNPAERAIDDDLATFWSAQGRGQWIQLNLPEARTVDGVRLAWSQGAAREYSFTIETSLDGVTWTEALTSTSSGTTAEPEPHSFVPVTARYVRLIGYGSNANEWNSLADFRLVADGQTWPGAAVGEAELTGLVADIPSELTLRSATRPSIVATYSDGSTTAIGADDVELVSSAPDVAEVVDGVIVALAPGEAVIHGRYRDAAGRLAFVRAAVRVVDPSQRTIVATRDGFIRDGEYAGGRYGRLPSMTVKNDPRTVGGTRQALAVFDLSTIEAGSVVSAELTLTAGVSVGRTMQIDVVTAGTDWTESTLSWNTRPPIGTEPVGTFVAPETQQAITVDVTTAVAAAVGEELGLAFLQSPTDPQLAGATIASREAGATAPVLTVRLAVENACTRTLTGTVIDAVTVGDGEVLCLDDAQVRGAVTVAAGGGLRAQDSVIRGPLDATGAGLIDLLDTEVQGPLTLAGGTGTAWLQDSTVTGPIELIDAVGEVVLIGMTVNGTLSCRSATPLVLAPGEVRNNTC</sequence>
<comment type="caution">
    <text evidence="7">The sequence shown here is derived from an EMBL/GenBank/DDBJ whole genome shotgun (WGS) entry which is preliminary data.</text>
</comment>
<dbReference type="GO" id="GO:0005576">
    <property type="term" value="C:extracellular region"/>
    <property type="evidence" value="ECO:0007669"/>
    <property type="project" value="UniProtKB-SubCell"/>
</dbReference>
<dbReference type="SUPFAM" id="SSF49785">
    <property type="entry name" value="Galactose-binding domain-like"/>
    <property type="match status" value="1"/>
</dbReference>
<accession>A0A7M4DP49</accession>
<dbReference type="Gene3D" id="1.50.10.100">
    <property type="entry name" value="Chondroitin AC/alginate lyase"/>
    <property type="match status" value="1"/>
</dbReference>
<organism evidence="7 8">
    <name type="scientific">Occultella aeris</name>
    <dbReference type="NCBI Taxonomy" id="2761496"/>
    <lineage>
        <taxon>Bacteria</taxon>
        <taxon>Bacillati</taxon>
        <taxon>Actinomycetota</taxon>
        <taxon>Actinomycetes</taxon>
        <taxon>Micrococcales</taxon>
        <taxon>Ruaniaceae</taxon>
        <taxon>Occultella</taxon>
    </lineage>
</organism>
<keyword evidence="4 5" id="KW-0732">Signal</keyword>
<evidence type="ECO:0000313" key="7">
    <source>
        <dbReference type="EMBL" id="VZO39235.1"/>
    </source>
</evidence>
<evidence type="ECO:0000256" key="5">
    <source>
        <dbReference type="SAM" id="SignalP"/>
    </source>
</evidence>
<dbReference type="InterPro" id="IPR055372">
    <property type="entry name" value="CBM96"/>
</dbReference>
<dbReference type="GO" id="GO:0030313">
    <property type="term" value="C:cell envelope"/>
    <property type="evidence" value="ECO:0007669"/>
    <property type="project" value="UniProtKB-SubCell"/>
</dbReference>
<evidence type="ECO:0000256" key="4">
    <source>
        <dbReference type="ARBA" id="ARBA00022729"/>
    </source>
</evidence>
<dbReference type="PANTHER" id="PTHR38045">
    <property type="entry name" value="CHROMOSOME 1, WHOLE GENOME SHOTGUN SEQUENCE"/>
    <property type="match status" value="1"/>
</dbReference>
<dbReference type="SUPFAM" id="SSF48230">
    <property type="entry name" value="Chondroitin AC/alginate lyase"/>
    <property type="match status" value="1"/>
</dbReference>
<dbReference type="Gene3D" id="2.70.98.70">
    <property type="match status" value="1"/>
</dbReference>
<evidence type="ECO:0000256" key="1">
    <source>
        <dbReference type="ARBA" id="ARBA00004196"/>
    </source>
</evidence>
<feature type="signal peptide" evidence="5">
    <location>
        <begin position="1"/>
        <end position="21"/>
    </location>
</feature>
<evidence type="ECO:0000256" key="3">
    <source>
        <dbReference type="ARBA" id="ARBA00022525"/>
    </source>
</evidence>
<comment type="subcellular location">
    <subcellularLocation>
        <location evidence="1">Cell envelope</location>
    </subcellularLocation>
    <subcellularLocation>
        <location evidence="2">Secreted</location>
    </subcellularLocation>
</comment>
<dbReference type="GO" id="GO:0016829">
    <property type="term" value="F:lyase activity"/>
    <property type="evidence" value="ECO:0007669"/>
    <property type="project" value="InterPro"/>
</dbReference>
<feature type="domain" description="F5/8 type C" evidence="6">
    <location>
        <begin position="707"/>
        <end position="845"/>
    </location>
</feature>
<evidence type="ECO:0000256" key="2">
    <source>
        <dbReference type="ARBA" id="ARBA00004613"/>
    </source>
</evidence>
<dbReference type="Pfam" id="PF00754">
    <property type="entry name" value="F5_F8_type_C"/>
    <property type="match status" value="1"/>
</dbReference>
<dbReference type="Pfam" id="PF16332">
    <property type="entry name" value="DUF4962"/>
    <property type="match status" value="1"/>
</dbReference>
<dbReference type="InterPro" id="IPR012480">
    <property type="entry name" value="Hepar_II_III_C"/>
</dbReference>
<dbReference type="AlphaFoldDB" id="A0A7M4DP49"/>
<dbReference type="Pfam" id="PF07940">
    <property type="entry name" value="Hepar_II_III_C"/>
    <property type="match status" value="1"/>
</dbReference>
<dbReference type="NCBIfam" id="NF033679">
    <property type="entry name" value="DNRLRE_dom"/>
    <property type="match status" value="1"/>
</dbReference>
<proteinExistence type="predicted"/>
<keyword evidence="8" id="KW-1185">Reference proteome</keyword>
<dbReference type="Pfam" id="PF24517">
    <property type="entry name" value="CBM96"/>
    <property type="match status" value="1"/>
</dbReference>
<dbReference type="Gene3D" id="2.60.120.260">
    <property type="entry name" value="Galactose-binding domain-like"/>
    <property type="match status" value="1"/>
</dbReference>
<dbReference type="InterPro" id="IPR008929">
    <property type="entry name" value="Chondroitin_lyas"/>
</dbReference>
<dbReference type="Proteomes" id="UP000419743">
    <property type="component" value="Unassembled WGS sequence"/>
</dbReference>
<dbReference type="InterPro" id="IPR008979">
    <property type="entry name" value="Galactose-bd-like_sf"/>
</dbReference>
<dbReference type="InterPro" id="IPR032518">
    <property type="entry name" value="HepII_N"/>
</dbReference>
<gene>
    <name evidence="7" type="ORF">HALOF300_03931</name>
</gene>
<protein>
    <submittedName>
        <fullName evidence="7">F5/8 type C domain protein</fullName>
    </submittedName>
</protein>